<dbReference type="GeneID" id="123060233"/>
<keyword evidence="15" id="KW-1185">Reference proteome</keyword>
<dbReference type="GO" id="GO:0005992">
    <property type="term" value="P:trehalose biosynthetic process"/>
    <property type="evidence" value="ECO:0000318"/>
    <property type="project" value="GO_Central"/>
</dbReference>
<dbReference type="UniPathway" id="UPA00299"/>
<dbReference type="InterPro" id="IPR006379">
    <property type="entry name" value="HAD-SF_hydro_IIB"/>
</dbReference>
<dbReference type="InterPro" id="IPR044651">
    <property type="entry name" value="OTSB-like"/>
</dbReference>
<dbReference type="InterPro" id="IPR036412">
    <property type="entry name" value="HAD-like_sf"/>
</dbReference>
<reference evidence="14" key="2">
    <citation type="submission" date="2018-10" db="UniProtKB">
        <authorList>
            <consortium name="EnsemblPlants"/>
        </authorList>
    </citation>
    <scope>IDENTIFICATION</scope>
</reference>
<keyword evidence="7 10" id="KW-0378">Hydrolase</keyword>
<proteinExistence type="inferred from homology"/>
<dbReference type="Gramene" id="TraesROB_scaffold_060387_01G000300.1">
    <property type="protein sequence ID" value="TraesROB_scaffold_060387_01G000300.1"/>
    <property type="gene ID" value="TraesROB_scaffold_060387_01G000300"/>
</dbReference>
<dbReference type="STRING" id="4565.A0A3B6EAZ9"/>
<evidence type="ECO:0000256" key="10">
    <source>
        <dbReference type="RuleBase" id="RU361117"/>
    </source>
</evidence>
<dbReference type="Gene3D" id="3.40.50.1000">
    <property type="entry name" value="HAD superfamily/HAD-like"/>
    <property type="match status" value="1"/>
</dbReference>
<dbReference type="RefSeq" id="XP_044338766.1">
    <property type="nucleotide sequence ID" value="XM_044482831.1"/>
</dbReference>
<dbReference type="PANTHER" id="PTHR43768:SF35">
    <property type="entry name" value="TREHALOSE-PHOSPHATE PHOSPHATASE 5-RELATED"/>
    <property type="match status" value="1"/>
</dbReference>
<evidence type="ECO:0000256" key="3">
    <source>
        <dbReference type="ARBA" id="ARBA00005199"/>
    </source>
</evidence>
<dbReference type="InterPro" id="IPR002902">
    <property type="entry name" value="GNK2"/>
</dbReference>
<evidence type="ECO:0000256" key="4">
    <source>
        <dbReference type="ARBA" id="ARBA00008770"/>
    </source>
</evidence>
<evidence type="ECO:0000256" key="2">
    <source>
        <dbReference type="ARBA" id="ARBA00001968"/>
    </source>
</evidence>
<dbReference type="FunFam" id="3.30.70.1020:FF:000004">
    <property type="entry name" value="Trehalose 6-phosphate phosphatase"/>
    <property type="match status" value="1"/>
</dbReference>
<keyword evidence="11" id="KW-0472">Membrane</keyword>
<dbReference type="InterPro" id="IPR023214">
    <property type="entry name" value="HAD_sf"/>
</dbReference>
<dbReference type="AlphaFoldDB" id="A0A3B6EAZ9"/>
<dbReference type="Pfam" id="PF01657">
    <property type="entry name" value="Stress-antifung"/>
    <property type="match status" value="1"/>
</dbReference>
<dbReference type="PANTHER" id="PTHR43768">
    <property type="entry name" value="TREHALOSE 6-PHOSPHATE PHOSPHATASE"/>
    <property type="match status" value="1"/>
</dbReference>
<dbReference type="OrthoDB" id="690975at2759"/>
<keyword evidence="6" id="KW-0677">Repeat</keyword>
<dbReference type="PROSITE" id="PS51473">
    <property type="entry name" value="GNK2"/>
    <property type="match status" value="2"/>
</dbReference>
<sequence>MDMQMYRGHAVVAALVLLTTVTAASPTGYWGYLCDGGNYSAPSKYQQNLEQLSATLPEAVASSPTLFHTQAVGSSHDRAYALARCRGDTEADDCRRCLTQAFQDARAVCTFRKGISIYYDTCSLWFAEKKIKIHLGDSQSVLRADGPPIPTQCKAFQNDASTLIADVARKASDSSQRYATGEKGRDERACNYTLYTLADCLPGISAAQCQVCLEDLTSTPGLSGGQMGERKATLLCSYRLEPYQFFRDTKGHKNKTVWIVVGVAGGAVLLAIALLLWWWLLAKRPSAIDSFNKITANWQGKTIALFLDYDGTLAPKVDNPDEAYMSSEMREVVQELASLCATSVVSGRARYKTESFVMIENLHYAGSHGAEIKLIDETEAYEPAREYVPVINQARERLEEAIKEIKGASIEHKKFGISVHYRCVEEEEQELVKKLAKQTIKGFSELTVTKGDKVVEVRPKAEFNKGFAVKYILEQLARKNNWDSSQVVAIFIGDDKTDEDAFKVLWKRVGGLGILVNKKRKWTKASYSLEDPAQVQKFLQMLLSWKKKAEAEV</sequence>
<comment type="function">
    <text evidence="9">Removes the phosphate from trehalose 6-phosphate to produce free trehalose. Trehalose accumulation in plant may improve abiotic stress tolerance.</text>
</comment>
<dbReference type="Gramene" id="TraesCS3A02G085700.1">
    <property type="protein sequence ID" value="TraesCS3A02G085700.1"/>
    <property type="gene ID" value="TraesCS3A02G085700"/>
</dbReference>
<feature type="transmembrane region" description="Helical" evidence="11">
    <location>
        <begin position="257"/>
        <end position="281"/>
    </location>
</feature>
<evidence type="ECO:0000256" key="6">
    <source>
        <dbReference type="ARBA" id="ARBA00022737"/>
    </source>
</evidence>
<gene>
    <name evidence="14" type="primary">LOC123060233</name>
</gene>
<comment type="cofactor">
    <cofactor evidence="2 10">
        <name>a divalent metal cation</name>
        <dbReference type="ChEBI" id="CHEBI:60240"/>
    </cofactor>
</comment>
<evidence type="ECO:0000256" key="8">
    <source>
        <dbReference type="ARBA" id="ARBA00023016"/>
    </source>
</evidence>
<dbReference type="SMR" id="A0A3B6EAZ9"/>
<name>A0A3B6EAZ9_WHEAT</name>
<evidence type="ECO:0000256" key="7">
    <source>
        <dbReference type="ARBA" id="ARBA00022801"/>
    </source>
</evidence>
<evidence type="ECO:0000256" key="12">
    <source>
        <dbReference type="SAM" id="SignalP"/>
    </source>
</evidence>
<comment type="similarity">
    <text evidence="4 10">Belongs to the trehalose phosphatase family.</text>
</comment>
<evidence type="ECO:0000313" key="15">
    <source>
        <dbReference type="Proteomes" id="UP000019116"/>
    </source>
</evidence>
<evidence type="ECO:0000313" key="14">
    <source>
        <dbReference type="EnsemblPlants" id="TraesCS3A02G085700.1"/>
    </source>
</evidence>
<feature type="signal peptide" evidence="12">
    <location>
        <begin position="1"/>
        <end position="23"/>
    </location>
</feature>
<dbReference type="Gene3D" id="3.30.70.1020">
    <property type="entry name" value="Trehalose-6-phosphate phosphatase related protein, domain 2"/>
    <property type="match status" value="1"/>
</dbReference>
<feature type="domain" description="Gnk2-homologous" evidence="13">
    <location>
        <begin position="137"/>
        <end position="245"/>
    </location>
</feature>
<dbReference type="Proteomes" id="UP000019116">
    <property type="component" value="Chromosome 3A"/>
</dbReference>
<dbReference type="CDD" id="cd01627">
    <property type="entry name" value="HAD_TPP"/>
    <property type="match status" value="1"/>
</dbReference>
<dbReference type="Gramene" id="TraesCS3A03G0190400.1">
    <property type="protein sequence ID" value="TraesCS3A03G0190400.1.CDS"/>
    <property type="gene ID" value="TraesCS3A03G0190400"/>
</dbReference>
<keyword evidence="8" id="KW-0346">Stress response</keyword>
<dbReference type="Gene3D" id="3.30.430.20">
    <property type="entry name" value="Gnk2 domain, C-X8-C-X2-C motif"/>
    <property type="match status" value="2"/>
</dbReference>
<dbReference type="GO" id="GO:0004805">
    <property type="term" value="F:trehalose-phosphatase activity"/>
    <property type="evidence" value="ECO:0000318"/>
    <property type="project" value="GO_Central"/>
</dbReference>
<dbReference type="Gramene" id="TraesCAD_scaffold_058600_01G000100.1">
    <property type="protein sequence ID" value="TraesCAD_scaffold_058600_01G000100.1"/>
    <property type="gene ID" value="TraesCAD_scaffold_058600_01G000100"/>
</dbReference>
<evidence type="ECO:0000256" key="5">
    <source>
        <dbReference type="ARBA" id="ARBA00022729"/>
    </source>
</evidence>
<dbReference type="Pfam" id="PF02358">
    <property type="entry name" value="Trehalose_PPase"/>
    <property type="match status" value="1"/>
</dbReference>
<dbReference type="NCBIfam" id="TIGR00685">
    <property type="entry name" value="T6PP"/>
    <property type="match status" value="1"/>
</dbReference>
<feature type="domain" description="Gnk2-homologous" evidence="13">
    <location>
        <begin position="27"/>
        <end position="131"/>
    </location>
</feature>
<dbReference type="CDD" id="cd23509">
    <property type="entry name" value="Gnk2-like"/>
    <property type="match status" value="2"/>
</dbReference>
<keyword evidence="11" id="KW-0812">Transmembrane</keyword>
<evidence type="ECO:0000256" key="11">
    <source>
        <dbReference type="SAM" id="Phobius"/>
    </source>
</evidence>
<evidence type="ECO:0000256" key="1">
    <source>
        <dbReference type="ARBA" id="ARBA00000500"/>
    </source>
</evidence>
<dbReference type="NCBIfam" id="TIGR01484">
    <property type="entry name" value="HAD-SF-IIB"/>
    <property type="match status" value="1"/>
</dbReference>
<comment type="pathway">
    <text evidence="3 10">Glycan biosynthesis; trehalose biosynthesis.</text>
</comment>
<keyword evidence="5 12" id="KW-0732">Signal</keyword>
<organism evidence="14">
    <name type="scientific">Triticum aestivum</name>
    <name type="common">Wheat</name>
    <dbReference type="NCBI Taxonomy" id="4565"/>
    <lineage>
        <taxon>Eukaryota</taxon>
        <taxon>Viridiplantae</taxon>
        <taxon>Streptophyta</taxon>
        <taxon>Embryophyta</taxon>
        <taxon>Tracheophyta</taxon>
        <taxon>Spermatophyta</taxon>
        <taxon>Magnoliopsida</taxon>
        <taxon>Liliopsida</taxon>
        <taxon>Poales</taxon>
        <taxon>Poaceae</taxon>
        <taxon>BOP clade</taxon>
        <taxon>Pooideae</taxon>
        <taxon>Triticodae</taxon>
        <taxon>Triticeae</taxon>
        <taxon>Triticinae</taxon>
        <taxon>Triticum</taxon>
    </lineage>
</organism>
<dbReference type="EnsemblPlants" id="TraesCS3A02G085700.1">
    <property type="protein sequence ID" value="TraesCS3A02G085700.1"/>
    <property type="gene ID" value="TraesCS3A02G085700"/>
</dbReference>
<dbReference type="RefSeq" id="XP_044338767.1">
    <property type="nucleotide sequence ID" value="XM_044482832.1"/>
</dbReference>
<feature type="chain" id="PRO_5043173075" description="Trehalose 6-phosphate phosphatase" evidence="12">
    <location>
        <begin position="24"/>
        <end position="553"/>
    </location>
</feature>
<dbReference type="InterPro" id="IPR038408">
    <property type="entry name" value="GNK2_sf"/>
</dbReference>
<dbReference type="RefSeq" id="XP_044338768.1">
    <property type="nucleotide sequence ID" value="XM_044482833.1"/>
</dbReference>
<dbReference type="SUPFAM" id="SSF56784">
    <property type="entry name" value="HAD-like"/>
    <property type="match status" value="1"/>
</dbReference>
<comment type="catalytic activity">
    <reaction evidence="1 10">
        <text>alpha,alpha-trehalose 6-phosphate + H2O = alpha,alpha-trehalose + phosphate</text>
        <dbReference type="Rhea" id="RHEA:23420"/>
        <dbReference type="ChEBI" id="CHEBI:15377"/>
        <dbReference type="ChEBI" id="CHEBI:16551"/>
        <dbReference type="ChEBI" id="CHEBI:43474"/>
        <dbReference type="ChEBI" id="CHEBI:58429"/>
        <dbReference type="EC" id="3.1.3.12"/>
    </reaction>
</comment>
<dbReference type="Gramene" id="TraesWEE_scaffold_052001_01G000300.1">
    <property type="protein sequence ID" value="TraesWEE_scaffold_052001_01G000300.1"/>
    <property type="gene ID" value="TraesWEE_scaffold_052001_01G000300"/>
</dbReference>
<evidence type="ECO:0000259" key="13">
    <source>
        <dbReference type="PROSITE" id="PS51473"/>
    </source>
</evidence>
<dbReference type="EC" id="3.1.3.12" evidence="10"/>
<reference evidence="14" key="1">
    <citation type="submission" date="2018-08" db="EMBL/GenBank/DDBJ databases">
        <authorList>
            <person name="Rossello M."/>
        </authorList>
    </citation>
    <scope>NUCLEOTIDE SEQUENCE [LARGE SCALE GENOMIC DNA]</scope>
    <source>
        <strain evidence="14">cv. Chinese Spring</strain>
    </source>
</reference>
<accession>A0A3B6EAZ9</accession>
<dbReference type="InterPro" id="IPR003337">
    <property type="entry name" value="Trehalose_PPase"/>
</dbReference>
<evidence type="ECO:0000256" key="9">
    <source>
        <dbReference type="ARBA" id="ARBA00025274"/>
    </source>
</evidence>
<protein>
    <recommendedName>
        <fullName evidence="10">Trehalose 6-phosphate phosphatase</fullName>
        <ecNumber evidence="10">3.1.3.12</ecNumber>
    </recommendedName>
</protein>
<keyword evidence="11" id="KW-1133">Transmembrane helix</keyword>